<evidence type="ECO:0000313" key="1">
    <source>
        <dbReference type="EMBL" id="RZF40287.1"/>
    </source>
</evidence>
<gene>
    <name evidence="1" type="ORF">LSTR_LSTR012590</name>
</gene>
<dbReference type="EMBL" id="QKKF02018544">
    <property type="protein sequence ID" value="RZF40287.1"/>
    <property type="molecule type" value="Genomic_DNA"/>
</dbReference>
<keyword evidence="2" id="KW-1185">Reference proteome</keyword>
<evidence type="ECO:0000313" key="2">
    <source>
        <dbReference type="Proteomes" id="UP000291343"/>
    </source>
</evidence>
<dbReference type="InParanoid" id="A0A482X3B3"/>
<accession>A0A482X3B3</accession>
<comment type="caution">
    <text evidence="1">The sequence shown here is derived from an EMBL/GenBank/DDBJ whole genome shotgun (WGS) entry which is preliminary data.</text>
</comment>
<dbReference type="AlphaFoldDB" id="A0A482X3B3"/>
<dbReference type="Proteomes" id="UP000291343">
    <property type="component" value="Unassembled WGS sequence"/>
</dbReference>
<reference evidence="1 2" key="1">
    <citation type="journal article" date="2017" name="Gigascience">
        <title>Genome sequence of the small brown planthopper, Laodelphax striatellus.</title>
        <authorList>
            <person name="Zhu J."/>
            <person name="Jiang F."/>
            <person name="Wang X."/>
            <person name="Yang P."/>
            <person name="Bao Y."/>
            <person name="Zhao W."/>
            <person name="Wang W."/>
            <person name="Lu H."/>
            <person name="Wang Q."/>
            <person name="Cui N."/>
            <person name="Li J."/>
            <person name="Chen X."/>
            <person name="Luo L."/>
            <person name="Yu J."/>
            <person name="Kang L."/>
            <person name="Cui F."/>
        </authorList>
    </citation>
    <scope>NUCLEOTIDE SEQUENCE [LARGE SCALE GENOMIC DNA]</scope>
    <source>
        <strain evidence="1">Lst14</strain>
    </source>
</reference>
<organism evidence="1 2">
    <name type="scientific">Laodelphax striatellus</name>
    <name type="common">Small brown planthopper</name>
    <name type="synonym">Delphax striatella</name>
    <dbReference type="NCBI Taxonomy" id="195883"/>
    <lineage>
        <taxon>Eukaryota</taxon>
        <taxon>Metazoa</taxon>
        <taxon>Ecdysozoa</taxon>
        <taxon>Arthropoda</taxon>
        <taxon>Hexapoda</taxon>
        <taxon>Insecta</taxon>
        <taxon>Pterygota</taxon>
        <taxon>Neoptera</taxon>
        <taxon>Paraneoptera</taxon>
        <taxon>Hemiptera</taxon>
        <taxon>Auchenorrhyncha</taxon>
        <taxon>Fulgoroidea</taxon>
        <taxon>Delphacidae</taxon>
        <taxon>Criomorphinae</taxon>
        <taxon>Laodelphax</taxon>
    </lineage>
</organism>
<name>A0A482X3B3_LAOST</name>
<proteinExistence type="predicted"/>
<protein>
    <submittedName>
        <fullName evidence="1">Uncharacterized protein</fullName>
    </submittedName>
</protein>
<sequence>MEVLGTQNSFPILSLSLPNVYTAALVFTASLSSPPFLSTSLTAAATASITEALPALIATAVMHALDASLAARSTSATARWKTAPPRPPLVLAASLTACFRRLARYSLRSMSAPPRLLLVLRRLAHRSFCSMSAPPRLLLVLVDSPATRSARCPHRHACCSSSSTRSPLALLDVRTASLAVRPLLALVNPLAARPRRLARYSLCSMSTPPRLLLVLIKFTA</sequence>